<gene>
    <name evidence="4" type="ORF">ENN98_05275</name>
</gene>
<dbReference type="Pfam" id="PF04221">
    <property type="entry name" value="RelB"/>
    <property type="match status" value="1"/>
</dbReference>
<evidence type="ECO:0000313" key="4">
    <source>
        <dbReference type="EMBL" id="HET98090.1"/>
    </source>
</evidence>
<keyword evidence="2" id="KW-1277">Toxin-antitoxin system</keyword>
<dbReference type="Pfam" id="PF21217">
    <property type="entry name" value="PaaA2"/>
    <property type="match status" value="1"/>
</dbReference>
<sequence length="102" mass="11154">MAANALVQTRVDAAVKEQAAAVLENMGLTVSDAVRILLTRVAKEGALPPGFTTDPATHDAWFKAKVQQALADPRPLVPNDQVESHFIERRAVAFRKFEDKQS</sequence>
<comment type="caution">
    <text evidence="4">The sequence shown here is derived from an EMBL/GenBank/DDBJ whole genome shotgun (WGS) entry which is preliminary data.</text>
</comment>
<evidence type="ECO:0000256" key="1">
    <source>
        <dbReference type="ARBA" id="ARBA00010562"/>
    </source>
</evidence>
<dbReference type="PANTHER" id="PTHR38781:SF1">
    <property type="entry name" value="ANTITOXIN DINJ-RELATED"/>
    <property type="match status" value="1"/>
</dbReference>
<reference evidence="4" key="1">
    <citation type="journal article" date="2020" name="mSystems">
        <title>Genome- and Community-Level Interaction Insights into Carbon Utilization and Element Cycling Functions of Hydrothermarchaeota in Hydrothermal Sediment.</title>
        <authorList>
            <person name="Zhou Z."/>
            <person name="Liu Y."/>
            <person name="Xu W."/>
            <person name="Pan J."/>
            <person name="Luo Z.H."/>
            <person name="Li M."/>
        </authorList>
    </citation>
    <scope>NUCLEOTIDE SEQUENCE [LARGE SCALE GENOMIC DNA]</scope>
    <source>
        <strain evidence="4">SpSt-1224</strain>
    </source>
</reference>
<dbReference type="NCBIfam" id="TIGR02384">
    <property type="entry name" value="RelB_DinJ"/>
    <property type="match status" value="1"/>
</dbReference>
<dbReference type="GO" id="GO:0006355">
    <property type="term" value="P:regulation of DNA-templated transcription"/>
    <property type="evidence" value="ECO:0007669"/>
    <property type="project" value="InterPro"/>
</dbReference>
<dbReference type="Gene3D" id="1.10.1220.10">
    <property type="entry name" value="Met repressor-like"/>
    <property type="match status" value="1"/>
</dbReference>
<proteinExistence type="inferred from homology"/>
<dbReference type="AlphaFoldDB" id="A0A7C2XH57"/>
<evidence type="ECO:0000256" key="2">
    <source>
        <dbReference type="ARBA" id="ARBA00022649"/>
    </source>
</evidence>
<dbReference type="PANTHER" id="PTHR38781">
    <property type="entry name" value="ANTITOXIN DINJ-RELATED"/>
    <property type="match status" value="1"/>
</dbReference>
<comment type="similarity">
    <text evidence="1">Belongs to the RelB/DinJ antitoxin family.</text>
</comment>
<dbReference type="Gene3D" id="6.20.450.20">
    <property type="match status" value="1"/>
</dbReference>
<protein>
    <submittedName>
        <fullName evidence="4">Type II toxin-antitoxin system RelB/DinJ family antitoxin</fullName>
    </submittedName>
</protein>
<dbReference type="EMBL" id="DSDS01000120">
    <property type="protein sequence ID" value="HET98090.1"/>
    <property type="molecule type" value="Genomic_DNA"/>
</dbReference>
<dbReference type="InterPro" id="IPR013321">
    <property type="entry name" value="Arc_rbn_hlx_hlx"/>
</dbReference>
<dbReference type="Proteomes" id="UP000885986">
    <property type="component" value="Unassembled WGS sequence"/>
</dbReference>
<organism evidence="4">
    <name type="scientific">Desulfurivibrio alkaliphilus</name>
    <dbReference type="NCBI Taxonomy" id="427923"/>
    <lineage>
        <taxon>Bacteria</taxon>
        <taxon>Pseudomonadati</taxon>
        <taxon>Thermodesulfobacteriota</taxon>
        <taxon>Desulfobulbia</taxon>
        <taxon>Desulfobulbales</taxon>
        <taxon>Desulfobulbaceae</taxon>
        <taxon>Desulfurivibrio</taxon>
    </lineage>
</organism>
<name>A0A7C2XH57_9BACT</name>
<evidence type="ECO:0000259" key="3">
    <source>
        <dbReference type="Pfam" id="PF21217"/>
    </source>
</evidence>
<accession>A0A7C2XH57</accession>
<dbReference type="GO" id="GO:0006351">
    <property type="term" value="P:DNA-templated transcription"/>
    <property type="evidence" value="ECO:0007669"/>
    <property type="project" value="TreeGrafter"/>
</dbReference>
<dbReference type="InterPro" id="IPR048851">
    <property type="entry name" value="PaaA2_dom"/>
</dbReference>
<feature type="domain" description="Stability determinant" evidence="3">
    <location>
        <begin position="56"/>
        <end position="82"/>
    </location>
</feature>
<dbReference type="InterPro" id="IPR007337">
    <property type="entry name" value="RelB/DinJ"/>
</dbReference>